<dbReference type="Pfam" id="PF00445">
    <property type="entry name" value="Ribonuclease_T2"/>
    <property type="match status" value="1"/>
</dbReference>
<protein>
    <submittedName>
        <fullName evidence="4">Ribonuclease T2 family protein</fullName>
    </submittedName>
</protein>
<dbReference type="Proteomes" id="UP000027604">
    <property type="component" value="Chromosome I"/>
</dbReference>
<dbReference type="PATRIC" id="fig|1349767.4.peg.4433"/>
<dbReference type="CDD" id="cd01062">
    <property type="entry name" value="RNase_T2_prok"/>
    <property type="match status" value="1"/>
</dbReference>
<dbReference type="Gene3D" id="3.90.730.10">
    <property type="entry name" value="Ribonuclease T2-like"/>
    <property type="match status" value="1"/>
</dbReference>
<dbReference type="InterPro" id="IPR039378">
    <property type="entry name" value="RNase_T2_prok"/>
</dbReference>
<evidence type="ECO:0000313" key="5">
    <source>
        <dbReference type="Proteomes" id="UP000027604"/>
    </source>
</evidence>
<dbReference type="InterPro" id="IPR001568">
    <property type="entry name" value="RNase_T2-like"/>
</dbReference>
<reference evidence="4 5" key="1">
    <citation type="journal article" date="2015" name="Genome Announc.">
        <title>Genome Sequence of Mushroom Soft-Rot Pathogen Janthinobacterium agaricidamnosum.</title>
        <authorList>
            <person name="Graupner K."/>
            <person name="Lackner G."/>
            <person name="Hertweck C."/>
        </authorList>
    </citation>
    <scope>NUCLEOTIDE SEQUENCE [LARGE SCALE GENOMIC DNA]</scope>
    <source>
        <strain evidence="5">NBRC 102515 / DSM 9628</strain>
    </source>
</reference>
<dbReference type="GO" id="GO:0033897">
    <property type="term" value="F:ribonuclease T2 activity"/>
    <property type="evidence" value="ECO:0007669"/>
    <property type="project" value="InterPro"/>
</dbReference>
<dbReference type="AlphaFoldDB" id="W0V7L5"/>
<accession>W0V7L5</accession>
<dbReference type="RefSeq" id="WP_038492738.1">
    <property type="nucleotide sequence ID" value="NZ_BCTH01000039.1"/>
</dbReference>
<dbReference type="GO" id="GO:0003723">
    <property type="term" value="F:RNA binding"/>
    <property type="evidence" value="ECO:0007669"/>
    <property type="project" value="InterPro"/>
</dbReference>
<dbReference type="PROSITE" id="PS00530">
    <property type="entry name" value="RNASE_T2_1"/>
    <property type="match status" value="1"/>
</dbReference>
<dbReference type="KEGG" id="jag:GJA_2707"/>
<feature type="signal peptide" evidence="3">
    <location>
        <begin position="1"/>
        <end position="29"/>
    </location>
</feature>
<dbReference type="eggNOG" id="COG3719">
    <property type="taxonomic scope" value="Bacteria"/>
</dbReference>
<dbReference type="SUPFAM" id="SSF55895">
    <property type="entry name" value="Ribonuclease Rh-like"/>
    <property type="match status" value="1"/>
</dbReference>
<keyword evidence="3" id="KW-0732">Signal</keyword>
<dbReference type="STRING" id="1349767.GJA_2707"/>
<proteinExistence type="inferred from homology"/>
<dbReference type="InterPro" id="IPR036430">
    <property type="entry name" value="RNase_T2-like_sf"/>
</dbReference>
<dbReference type="InterPro" id="IPR033130">
    <property type="entry name" value="RNase_T2_His_AS_2"/>
</dbReference>
<dbReference type="GO" id="GO:0006401">
    <property type="term" value="P:RNA catabolic process"/>
    <property type="evidence" value="ECO:0007669"/>
    <property type="project" value="TreeGrafter"/>
</dbReference>
<dbReference type="PANTHER" id="PTHR11240">
    <property type="entry name" value="RIBONUCLEASE T2"/>
    <property type="match status" value="1"/>
</dbReference>
<feature type="chain" id="PRO_5004798593" evidence="3">
    <location>
        <begin position="30"/>
        <end position="234"/>
    </location>
</feature>
<name>W0V7L5_9BURK</name>
<dbReference type="PROSITE" id="PS00531">
    <property type="entry name" value="RNASE_T2_2"/>
    <property type="match status" value="1"/>
</dbReference>
<gene>
    <name evidence="4" type="ORF">GJA_2707</name>
</gene>
<organism evidence="4 5">
    <name type="scientific">Janthinobacterium agaricidamnosum NBRC 102515 = DSM 9628</name>
    <dbReference type="NCBI Taxonomy" id="1349767"/>
    <lineage>
        <taxon>Bacteria</taxon>
        <taxon>Pseudomonadati</taxon>
        <taxon>Pseudomonadota</taxon>
        <taxon>Betaproteobacteria</taxon>
        <taxon>Burkholderiales</taxon>
        <taxon>Oxalobacteraceae</taxon>
        <taxon>Janthinobacterium</taxon>
    </lineage>
</organism>
<dbReference type="PANTHER" id="PTHR11240:SF22">
    <property type="entry name" value="RIBONUCLEASE T2"/>
    <property type="match status" value="1"/>
</dbReference>
<sequence length="234" mass="25472">MTRARGFLPASLLPASLLILLLLASGAQARERRHAAPVGEAGQFDYYMLSLSWSPSYCATRSNPDADPGQCGNGRRLGFVLHGLWPQYDKGYPQSCSTAQLPDNVRAKYAGLYPSPSLIDHEWPKHGTCSGLAPAAYFDLSAKLKNSLQIPSAYRQPAAPVRVTYSDFTRAFQSANPALASNAVLPFCTRGGEFLQEIRVCYDKNGASQSCAPQELKRSHSSCGQPSFLLRSVR</sequence>
<dbReference type="HOGENOM" id="CLU_069375_2_1_4"/>
<keyword evidence="5" id="KW-1185">Reference proteome</keyword>
<dbReference type="InterPro" id="IPR018188">
    <property type="entry name" value="RNase_T2_His_AS_1"/>
</dbReference>
<dbReference type="EMBL" id="HG322949">
    <property type="protein sequence ID" value="CDG83338.1"/>
    <property type="molecule type" value="Genomic_DNA"/>
</dbReference>
<evidence type="ECO:0000256" key="1">
    <source>
        <dbReference type="ARBA" id="ARBA00007469"/>
    </source>
</evidence>
<evidence type="ECO:0000256" key="3">
    <source>
        <dbReference type="SAM" id="SignalP"/>
    </source>
</evidence>
<evidence type="ECO:0000256" key="2">
    <source>
        <dbReference type="RuleBase" id="RU004328"/>
    </source>
</evidence>
<evidence type="ECO:0000313" key="4">
    <source>
        <dbReference type="EMBL" id="CDG83338.1"/>
    </source>
</evidence>
<comment type="similarity">
    <text evidence="1 2">Belongs to the RNase T2 family.</text>
</comment>